<feature type="compositionally biased region" description="Low complexity" evidence="1">
    <location>
        <begin position="35"/>
        <end position="57"/>
    </location>
</feature>
<accession>A0ABX8QW39</accession>
<organism evidence="3 4">
    <name type="scientific">Actinomadura graeca</name>
    <dbReference type="NCBI Taxonomy" id="2750812"/>
    <lineage>
        <taxon>Bacteria</taxon>
        <taxon>Bacillati</taxon>
        <taxon>Actinomycetota</taxon>
        <taxon>Actinomycetes</taxon>
        <taxon>Streptosporangiales</taxon>
        <taxon>Thermomonosporaceae</taxon>
        <taxon>Actinomadura</taxon>
    </lineage>
</organism>
<dbReference type="EMBL" id="CP059572">
    <property type="protein sequence ID" value="QXJ22965.1"/>
    <property type="molecule type" value="Genomic_DNA"/>
</dbReference>
<dbReference type="RefSeq" id="WP_231328637.1">
    <property type="nucleotide sequence ID" value="NZ_CP059572.1"/>
</dbReference>
<dbReference type="PROSITE" id="PS51257">
    <property type="entry name" value="PROKAR_LIPOPROTEIN"/>
    <property type="match status" value="1"/>
</dbReference>
<evidence type="ECO:0000259" key="2">
    <source>
        <dbReference type="Pfam" id="PF13539"/>
    </source>
</evidence>
<reference evidence="3" key="1">
    <citation type="submission" date="2020-07" db="EMBL/GenBank/DDBJ databases">
        <authorList>
            <person name="Tarantini F.S."/>
            <person name="Hong K.W."/>
            <person name="Chan K.G."/>
        </authorList>
    </citation>
    <scope>NUCLEOTIDE SEQUENCE</scope>
    <source>
        <strain evidence="3">32-07</strain>
    </source>
</reference>
<gene>
    <name evidence="3" type="ORF">AGRA3207_004051</name>
</gene>
<dbReference type="Gene3D" id="3.30.1380.10">
    <property type="match status" value="1"/>
</dbReference>
<sequence>MPGRGPFHVAASTAALITAALVTTGCGGGSGEPGKSGPTTPPTATGAPTGPTASATATVPEGFRSEITRVTAADLKYSWRRGCPVPPSGLRMIEMTYWGMDGKTHPDGRLVVNASAARDLVKVFKRLYDIRYPIRRMEPVDVYKGSDFDSIEAGNTSAFNCRNATGSTSFSQHAYGLAVDLNTCENPYVYADGHVAHKDCAKYKNRKSRAPGVIHAGDKVVKAFASIGWGWGGEWSGAKDYQHFSSSGR</sequence>
<keyword evidence="4" id="KW-1185">Reference proteome</keyword>
<evidence type="ECO:0000313" key="4">
    <source>
        <dbReference type="Proteomes" id="UP001049518"/>
    </source>
</evidence>
<proteinExistence type="predicted"/>
<dbReference type="InterPro" id="IPR009045">
    <property type="entry name" value="Zn_M74/Hedgehog-like"/>
</dbReference>
<dbReference type="InterPro" id="IPR039561">
    <property type="entry name" value="Peptidase_M15C"/>
</dbReference>
<name>A0ABX8QW39_9ACTN</name>
<evidence type="ECO:0000256" key="1">
    <source>
        <dbReference type="SAM" id="MobiDB-lite"/>
    </source>
</evidence>
<protein>
    <submittedName>
        <fullName evidence="3">M15 family metallopeptidase</fullName>
    </submittedName>
</protein>
<evidence type="ECO:0000313" key="3">
    <source>
        <dbReference type="EMBL" id="QXJ22965.1"/>
    </source>
</evidence>
<feature type="region of interest" description="Disordered" evidence="1">
    <location>
        <begin position="27"/>
        <end position="57"/>
    </location>
</feature>
<dbReference type="SUPFAM" id="SSF55166">
    <property type="entry name" value="Hedgehog/DD-peptidase"/>
    <property type="match status" value="1"/>
</dbReference>
<feature type="domain" description="Peptidase M15C" evidence="2">
    <location>
        <begin position="165"/>
        <end position="245"/>
    </location>
</feature>
<dbReference type="Proteomes" id="UP001049518">
    <property type="component" value="Chromosome"/>
</dbReference>
<dbReference type="Pfam" id="PF13539">
    <property type="entry name" value="Peptidase_M15_4"/>
    <property type="match status" value="1"/>
</dbReference>